<dbReference type="InterPro" id="IPR001841">
    <property type="entry name" value="Znf_RING"/>
</dbReference>
<evidence type="ECO:0000256" key="13">
    <source>
        <dbReference type="ARBA" id="ARBA00023136"/>
    </source>
</evidence>
<keyword evidence="5" id="KW-0808">Transferase</keyword>
<evidence type="ECO:0000259" key="17">
    <source>
        <dbReference type="PROSITE" id="PS50089"/>
    </source>
</evidence>
<comment type="catalytic activity">
    <reaction evidence="1">
        <text>S-ubiquitinyl-[E2 ubiquitin-conjugating enzyme]-L-cysteine + [acceptor protein]-L-lysine = [E2 ubiquitin-conjugating enzyme]-L-cysteine + N(6)-ubiquitinyl-[acceptor protein]-L-lysine.</text>
        <dbReference type="EC" id="2.3.2.27"/>
    </reaction>
</comment>
<feature type="transmembrane region" description="Helical" evidence="16">
    <location>
        <begin position="368"/>
        <end position="392"/>
    </location>
</feature>
<evidence type="ECO:0000256" key="8">
    <source>
        <dbReference type="ARBA" id="ARBA00022729"/>
    </source>
</evidence>
<evidence type="ECO:0000313" key="18">
    <source>
        <dbReference type="EMBL" id="KAG2202460.1"/>
    </source>
</evidence>
<evidence type="ECO:0000256" key="9">
    <source>
        <dbReference type="ARBA" id="ARBA00022771"/>
    </source>
</evidence>
<evidence type="ECO:0000256" key="10">
    <source>
        <dbReference type="ARBA" id="ARBA00022786"/>
    </source>
</evidence>
<accession>A0A8H7V0D0</accession>
<evidence type="ECO:0000256" key="2">
    <source>
        <dbReference type="ARBA" id="ARBA00004127"/>
    </source>
</evidence>
<dbReference type="EC" id="2.3.2.27" evidence="4"/>
<dbReference type="Pfam" id="PF13639">
    <property type="entry name" value="zf-RING_2"/>
    <property type="match status" value="1"/>
</dbReference>
<evidence type="ECO:0000256" key="11">
    <source>
        <dbReference type="ARBA" id="ARBA00022833"/>
    </source>
</evidence>
<evidence type="ECO:0000256" key="7">
    <source>
        <dbReference type="ARBA" id="ARBA00022723"/>
    </source>
</evidence>
<keyword evidence="7" id="KW-0479">Metal-binding</keyword>
<evidence type="ECO:0000256" key="3">
    <source>
        <dbReference type="ARBA" id="ARBA00004906"/>
    </source>
</evidence>
<dbReference type="InterPro" id="IPR021319">
    <property type="entry name" value="DUF2921"/>
</dbReference>
<comment type="pathway">
    <text evidence="3">Protein modification; protein ubiquitination.</text>
</comment>
<organism evidence="18 19">
    <name type="scientific">Mucor saturninus</name>
    <dbReference type="NCBI Taxonomy" id="64648"/>
    <lineage>
        <taxon>Eukaryota</taxon>
        <taxon>Fungi</taxon>
        <taxon>Fungi incertae sedis</taxon>
        <taxon>Mucoromycota</taxon>
        <taxon>Mucoromycotina</taxon>
        <taxon>Mucoromycetes</taxon>
        <taxon>Mucorales</taxon>
        <taxon>Mucorineae</taxon>
        <taxon>Mucoraceae</taxon>
        <taxon>Mucor</taxon>
    </lineage>
</organism>
<evidence type="ECO:0000256" key="4">
    <source>
        <dbReference type="ARBA" id="ARBA00012483"/>
    </source>
</evidence>
<evidence type="ECO:0000313" key="19">
    <source>
        <dbReference type="Proteomes" id="UP000603453"/>
    </source>
</evidence>
<feature type="domain" description="RING-type" evidence="17">
    <location>
        <begin position="636"/>
        <end position="689"/>
    </location>
</feature>
<dbReference type="GO" id="GO:0061630">
    <property type="term" value="F:ubiquitin protein ligase activity"/>
    <property type="evidence" value="ECO:0007669"/>
    <property type="project" value="UniProtKB-EC"/>
</dbReference>
<dbReference type="PANTHER" id="PTHR22763">
    <property type="entry name" value="RING ZINC FINGER PROTEIN"/>
    <property type="match status" value="1"/>
</dbReference>
<reference evidence="18" key="1">
    <citation type="submission" date="2020-12" db="EMBL/GenBank/DDBJ databases">
        <title>Metabolic potential, ecology and presence of endohyphal bacteria is reflected in genomic diversity of Mucoromycotina.</title>
        <authorList>
            <person name="Muszewska A."/>
            <person name="Okrasinska A."/>
            <person name="Steczkiewicz K."/>
            <person name="Drgas O."/>
            <person name="Orlowska M."/>
            <person name="Perlinska-Lenart U."/>
            <person name="Aleksandrzak-Piekarczyk T."/>
            <person name="Szatraj K."/>
            <person name="Zielenkiewicz U."/>
            <person name="Pilsyk S."/>
            <person name="Malc E."/>
            <person name="Mieczkowski P."/>
            <person name="Kruszewska J.S."/>
            <person name="Biernat P."/>
            <person name="Pawlowska J."/>
        </authorList>
    </citation>
    <scope>NUCLEOTIDE SEQUENCE</scope>
    <source>
        <strain evidence="18">WA0000017839</strain>
    </source>
</reference>
<proteinExistence type="predicted"/>
<keyword evidence="11" id="KW-0862">Zinc</keyword>
<feature type="transmembrane region" description="Helical" evidence="16">
    <location>
        <begin position="398"/>
        <end position="421"/>
    </location>
</feature>
<dbReference type="PROSITE" id="PS50089">
    <property type="entry name" value="ZF_RING_2"/>
    <property type="match status" value="1"/>
</dbReference>
<name>A0A8H7V0D0_9FUNG</name>
<feature type="region of interest" description="Disordered" evidence="15">
    <location>
        <begin position="431"/>
        <end position="468"/>
    </location>
</feature>
<dbReference type="PANTHER" id="PTHR22763:SF162">
    <property type="entry name" value="TRANSMEMBRANE E3 UBIQUITIN-PROTEIN LIGASE 1"/>
    <property type="match status" value="1"/>
</dbReference>
<evidence type="ECO:0000256" key="5">
    <source>
        <dbReference type="ARBA" id="ARBA00022679"/>
    </source>
</evidence>
<gene>
    <name evidence="18" type="ORF">INT47_013076</name>
</gene>
<feature type="transmembrane region" description="Helical" evidence="16">
    <location>
        <begin position="477"/>
        <end position="494"/>
    </location>
</feature>
<comment type="caution">
    <text evidence="18">The sequence shown here is derived from an EMBL/GenBank/DDBJ whole genome shotgun (WGS) entry which is preliminary data.</text>
</comment>
<evidence type="ECO:0000256" key="16">
    <source>
        <dbReference type="SAM" id="Phobius"/>
    </source>
</evidence>
<evidence type="ECO:0000256" key="15">
    <source>
        <dbReference type="SAM" id="MobiDB-lite"/>
    </source>
</evidence>
<evidence type="ECO:0000256" key="14">
    <source>
        <dbReference type="PROSITE-ProRule" id="PRU00175"/>
    </source>
</evidence>
<dbReference type="Proteomes" id="UP000603453">
    <property type="component" value="Unassembled WGS sequence"/>
</dbReference>
<keyword evidence="13 16" id="KW-0472">Membrane</keyword>
<dbReference type="SMART" id="SM00184">
    <property type="entry name" value="RING"/>
    <property type="match status" value="1"/>
</dbReference>
<comment type="subcellular location">
    <subcellularLocation>
        <location evidence="2">Endomembrane system</location>
        <topology evidence="2">Multi-pass membrane protein</topology>
    </subcellularLocation>
</comment>
<feature type="transmembrane region" description="Helical" evidence="16">
    <location>
        <begin position="500"/>
        <end position="518"/>
    </location>
</feature>
<keyword evidence="6 16" id="KW-0812">Transmembrane</keyword>
<dbReference type="AlphaFoldDB" id="A0A8H7V0D0"/>
<dbReference type="InterPro" id="IPR013083">
    <property type="entry name" value="Znf_RING/FYVE/PHD"/>
</dbReference>
<keyword evidence="19" id="KW-1185">Reference proteome</keyword>
<feature type="transmembrane region" description="Helical" evidence="16">
    <location>
        <begin position="567"/>
        <end position="585"/>
    </location>
</feature>
<keyword evidence="8" id="KW-0732">Signal</keyword>
<dbReference type="GO" id="GO:0043161">
    <property type="term" value="P:proteasome-mediated ubiquitin-dependent protein catabolic process"/>
    <property type="evidence" value="ECO:0007669"/>
    <property type="project" value="TreeGrafter"/>
</dbReference>
<dbReference type="OrthoDB" id="9984778at2759"/>
<feature type="transmembrane region" description="Helical" evidence="16">
    <location>
        <begin position="538"/>
        <end position="555"/>
    </location>
</feature>
<evidence type="ECO:0000256" key="1">
    <source>
        <dbReference type="ARBA" id="ARBA00000900"/>
    </source>
</evidence>
<evidence type="ECO:0000256" key="6">
    <source>
        <dbReference type="ARBA" id="ARBA00022692"/>
    </source>
</evidence>
<dbReference type="EMBL" id="JAEPRD010000060">
    <property type="protein sequence ID" value="KAG2202460.1"/>
    <property type="molecule type" value="Genomic_DNA"/>
</dbReference>
<evidence type="ECO:0000256" key="12">
    <source>
        <dbReference type="ARBA" id="ARBA00022989"/>
    </source>
</evidence>
<dbReference type="SUPFAM" id="SSF57850">
    <property type="entry name" value="RING/U-box"/>
    <property type="match status" value="1"/>
</dbReference>
<dbReference type="InterPro" id="IPR050731">
    <property type="entry name" value="HRD1_E3_ubiq-ligases"/>
</dbReference>
<dbReference type="GO" id="GO:0012505">
    <property type="term" value="C:endomembrane system"/>
    <property type="evidence" value="ECO:0007669"/>
    <property type="project" value="UniProtKB-SubCell"/>
</dbReference>
<keyword evidence="9 14" id="KW-0863">Zinc-finger</keyword>
<keyword evidence="10" id="KW-0833">Ubl conjugation pathway</keyword>
<dbReference type="Gene3D" id="3.30.40.10">
    <property type="entry name" value="Zinc/RING finger domain, C3HC4 (zinc finger)"/>
    <property type="match status" value="1"/>
</dbReference>
<keyword evidence="12 16" id="KW-1133">Transmembrane helix</keyword>
<feature type="transmembrane region" description="Helical" evidence="16">
    <location>
        <begin position="334"/>
        <end position="356"/>
    </location>
</feature>
<protein>
    <recommendedName>
        <fullName evidence="4">RING-type E3 ubiquitin transferase</fullName>
        <ecNumber evidence="4">2.3.2.27</ecNumber>
    </recommendedName>
</protein>
<dbReference type="GO" id="GO:0008270">
    <property type="term" value="F:zinc ion binding"/>
    <property type="evidence" value="ECO:0007669"/>
    <property type="project" value="UniProtKB-KW"/>
</dbReference>
<dbReference type="Pfam" id="PF11145">
    <property type="entry name" value="DUF2921"/>
    <property type="match status" value="2"/>
</dbReference>
<feature type="transmembrane region" description="Helical" evidence="16">
    <location>
        <begin position="23"/>
        <end position="40"/>
    </location>
</feature>
<feature type="transmembrane region" description="Helical" evidence="16">
    <location>
        <begin position="175"/>
        <end position="197"/>
    </location>
</feature>
<sequence length="695" mass="78983">MEGPPTPANDQQETTQRPQMNRSSLYMLLFLFSLLFFNFSDDGTVRNGKPTKADLLEELQLEKEILNNLTFGVNVSHPLPKSVLEPLQNLRAIHESSSSVYYHNITGIFRGNWENRNISVPDNANKTALDEARSKFKFEGPGSFSINLKATETMNEDINYMEGYVRIKDHEKSDYGALLLAGGVHFLGNGSLFLMVVPDGNPIPLEDLLHMLPTNKTLVAAREVIDEQIDKRINELEKEKYWDWQPSDESSDRSNSVPFTCNFQMFAQLHPVPSSIKESELLEFERELEHPLGVSTIYPPALLMSSEMFSPNCNLLLSSHKQAGIKIESYYNKAITYAGIASVIAVIQIFSLIHQMEYTPTPSSVSNVSYWTISMQAVMDGYLCLLFLTTGVVIENVFIPFATAAFFTFVLVSIFGMRYLLVVWRIQRPESVRPSTPPSPVPDSNRTPDTENLLPVANVRRPNTNEESNPQRDITYLYYRLYAVLLLGLFLFYQSVTRSALVQNIIVGSLGFLFYSFWVPQIVRNVFRGCRHPLSHRYIAVMSITRLSVPLYFYGCPNNLVGHETTLWVWALVAYIGLQVVILLLQDAFGPRFFVPSKYLPQTYNYHPIISTDDEEAIQEGDENGDAKSVHQSRDCAICMLPIDISHGKHTGLNVLSRTTYMITPCHHMFHTECLERWMRIKLECPVCRAYLPAC</sequence>